<keyword evidence="10" id="KW-0808">Transferase</keyword>
<dbReference type="InterPro" id="IPR007197">
    <property type="entry name" value="rSAM"/>
</dbReference>
<comment type="caution">
    <text evidence="20">The sequence shown here is derived from an EMBL/GenBank/DDBJ whole genome shotgun (WGS) entry which is preliminary data.</text>
</comment>
<evidence type="ECO:0000256" key="8">
    <source>
        <dbReference type="ARBA" id="ARBA00022220"/>
    </source>
</evidence>
<evidence type="ECO:0000256" key="11">
    <source>
        <dbReference type="ARBA" id="ARBA00022691"/>
    </source>
</evidence>
<dbReference type="AlphaFoldDB" id="A0A917LBR7"/>
<comment type="cofactor">
    <cofactor evidence="1">
        <name>[4Fe-4S] cluster</name>
        <dbReference type="ChEBI" id="CHEBI:49883"/>
    </cofactor>
</comment>
<dbReference type="SFLD" id="SFLDG01389">
    <property type="entry name" value="menaquinone_synthsis_involved"/>
    <property type="match status" value="1"/>
</dbReference>
<reference evidence="20" key="1">
    <citation type="journal article" date="2014" name="Int. J. Syst. Evol. Microbiol.">
        <title>Complete genome sequence of Corynebacterium casei LMG S-19264T (=DSM 44701T), isolated from a smear-ripened cheese.</title>
        <authorList>
            <consortium name="US DOE Joint Genome Institute (JGI-PGF)"/>
            <person name="Walter F."/>
            <person name="Albersmeier A."/>
            <person name="Kalinowski J."/>
            <person name="Ruckert C."/>
        </authorList>
    </citation>
    <scope>NUCLEOTIDE SEQUENCE</scope>
    <source>
        <strain evidence="20">JCM 3086</strain>
    </source>
</reference>
<evidence type="ECO:0000256" key="16">
    <source>
        <dbReference type="ARBA" id="ARBA00048468"/>
    </source>
</evidence>
<keyword evidence="9" id="KW-0004">4Fe-4S</keyword>
<evidence type="ECO:0000256" key="6">
    <source>
        <dbReference type="ARBA" id="ARBA00012126"/>
    </source>
</evidence>
<dbReference type="PROSITE" id="PS51918">
    <property type="entry name" value="RADICAL_SAM"/>
    <property type="match status" value="2"/>
</dbReference>
<dbReference type="HAMAP" id="MF_01612">
    <property type="entry name" value="FO_synth_sub2"/>
    <property type="match status" value="1"/>
</dbReference>
<keyword evidence="21" id="KW-1185">Reference proteome</keyword>
<dbReference type="NCBIfam" id="NF005609">
    <property type="entry name" value="PRK07360.1"/>
    <property type="match status" value="1"/>
</dbReference>
<dbReference type="CDD" id="cd01335">
    <property type="entry name" value="Radical_SAM"/>
    <property type="match status" value="2"/>
</dbReference>
<accession>A0A917LBR7</accession>
<dbReference type="InterPro" id="IPR045567">
    <property type="entry name" value="CofH/MnqC-like_C"/>
</dbReference>
<name>A0A917LBR7_9ACTN</name>
<dbReference type="InterPro" id="IPR019940">
    <property type="entry name" value="CofH_family"/>
</dbReference>
<dbReference type="GO" id="GO:0046872">
    <property type="term" value="F:metal ion binding"/>
    <property type="evidence" value="ECO:0007669"/>
    <property type="project" value="UniProtKB-KW"/>
</dbReference>
<dbReference type="NCBIfam" id="TIGR03550">
    <property type="entry name" value="F420_cofG"/>
    <property type="match status" value="1"/>
</dbReference>
<dbReference type="GO" id="GO:0141093">
    <property type="term" value="F:5-amino-6-(D-ribitylamino)uracil--L-tyrosine 4-hydroxyphenyl transferase activity"/>
    <property type="evidence" value="ECO:0007669"/>
    <property type="project" value="UniProtKB-EC"/>
</dbReference>
<evidence type="ECO:0000256" key="5">
    <source>
        <dbReference type="ARBA" id="ARBA00010826"/>
    </source>
</evidence>
<evidence type="ECO:0000256" key="1">
    <source>
        <dbReference type="ARBA" id="ARBA00001966"/>
    </source>
</evidence>
<dbReference type="Pfam" id="PF04055">
    <property type="entry name" value="Radical_SAM"/>
    <property type="match status" value="2"/>
</dbReference>
<feature type="compositionally biased region" description="Basic and acidic residues" evidence="18">
    <location>
        <begin position="839"/>
        <end position="853"/>
    </location>
</feature>
<dbReference type="InterPro" id="IPR058240">
    <property type="entry name" value="rSAM_sf"/>
</dbReference>
<dbReference type="NCBIfam" id="NF004884">
    <property type="entry name" value="PRK06245.1"/>
    <property type="match status" value="1"/>
</dbReference>
<feature type="domain" description="Radical SAM core" evidence="19">
    <location>
        <begin position="528"/>
        <end position="763"/>
    </location>
</feature>
<evidence type="ECO:0000313" key="21">
    <source>
        <dbReference type="Proteomes" id="UP000657574"/>
    </source>
</evidence>
<feature type="domain" description="Radical SAM core" evidence="19">
    <location>
        <begin position="69"/>
        <end position="319"/>
    </location>
</feature>
<dbReference type="SFLD" id="SFLDF00294">
    <property type="entry name" value="7_8-didemethyl-8-hydroxy-5-dea"/>
    <property type="match status" value="1"/>
</dbReference>
<comment type="catalytic activity">
    <reaction evidence="16">
        <text>5-amino-6-(D-ribitylamino)uracil + L-tyrosine + S-adenosyl-L-methionine = 5-amino-5-(4-hydroxybenzyl)-6-(D-ribitylimino)-5,6-dihydrouracil + 2-iminoacetate + 5'-deoxyadenosine + L-methionine + H(+)</text>
        <dbReference type="Rhea" id="RHEA:55200"/>
        <dbReference type="ChEBI" id="CHEBI:15378"/>
        <dbReference type="ChEBI" id="CHEBI:15934"/>
        <dbReference type="ChEBI" id="CHEBI:17319"/>
        <dbReference type="ChEBI" id="CHEBI:57844"/>
        <dbReference type="ChEBI" id="CHEBI:58315"/>
        <dbReference type="ChEBI" id="CHEBI:59789"/>
        <dbReference type="ChEBI" id="CHEBI:77846"/>
        <dbReference type="ChEBI" id="CHEBI:85936"/>
        <dbReference type="EC" id="2.5.1.147"/>
    </reaction>
</comment>
<dbReference type="NCBIfam" id="TIGR03551">
    <property type="entry name" value="F420_cofH"/>
    <property type="match status" value="1"/>
</dbReference>
<proteinExistence type="inferred from homology"/>
<dbReference type="SMART" id="SM00729">
    <property type="entry name" value="Elp3"/>
    <property type="match status" value="1"/>
</dbReference>
<dbReference type="SFLD" id="SFLDF00293">
    <property type="entry name" value="((2_3_4_5-tetrahydroxypentyl)a"/>
    <property type="match status" value="1"/>
</dbReference>
<evidence type="ECO:0000256" key="14">
    <source>
        <dbReference type="ARBA" id="ARBA00023014"/>
    </source>
</evidence>
<organism evidence="20 21">
    <name type="scientific">Streptomyces brasiliensis</name>
    <dbReference type="NCBI Taxonomy" id="1954"/>
    <lineage>
        <taxon>Bacteria</taxon>
        <taxon>Bacillati</taxon>
        <taxon>Actinomycetota</taxon>
        <taxon>Actinomycetes</taxon>
        <taxon>Kitasatosporales</taxon>
        <taxon>Streptomycetaceae</taxon>
        <taxon>Streptomyces</taxon>
    </lineage>
</organism>
<keyword evidence="13" id="KW-0408">Iron</keyword>
<evidence type="ECO:0000256" key="18">
    <source>
        <dbReference type="SAM" id="MobiDB-lite"/>
    </source>
</evidence>
<dbReference type="InterPro" id="IPR019939">
    <property type="entry name" value="CofG_family"/>
</dbReference>
<evidence type="ECO:0000256" key="12">
    <source>
        <dbReference type="ARBA" id="ARBA00022723"/>
    </source>
</evidence>
<keyword evidence="11" id="KW-0949">S-adenosyl-L-methionine</keyword>
<dbReference type="Proteomes" id="UP000657574">
    <property type="component" value="Unassembled WGS sequence"/>
</dbReference>
<reference evidence="20" key="2">
    <citation type="submission" date="2020-09" db="EMBL/GenBank/DDBJ databases">
        <authorList>
            <person name="Sun Q."/>
            <person name="Ohkuma M."/>
        </authorList>
    </citation>
    <scope>NUCLEOTIDE SEQUENCE</scope>
    <source>
        <strain evidence="20">JCM 3086</strain>
    </source>
</reference>
<dbReference type="SFLD" id="SFLDS00029">
    <property type="entry name" value="Radical_SAM"/>
    <property type="match status" value="2"/>
</dbReference>
<comment type="similarity">
    <text evidence="5">In the N-terminal section; belongs to the radical SAM superfamily. CofG family.</text>
</comment>
<dbReference type="InterPro" id="IPR013785">
    <property type="entry name" value="Aldolase_TIM"/>
</dbReference>
<evidence type="ECO:0000256" key="15">
    <source>
        <dbReference type="ARBA" id="ARBA00023239"/>
    </source>
</evidence>
<dbReference type="PANTHER" id="PTHR43076:SF1">
    <property type="entry name" value="LIPOYL SYNTHASE 2"/>
    <property type="match status" value="1"/>
</dbReference>
<dbReference type="GO" id="GO:0044689">
    <property type="term" value="F:7,8-didemethyl-8-hydroxy-5-deazariboflavin synthase activity"/>
    <property type="evidence" value="ECO:0007669"/>
    <property type="project" value="UniProtKB-EC"/>
</dbReference>
<dbReference type="HAMAP" id="MF_01611">
    <property type="entry name" value="FO_synth_sub1"/>
    <property type="match status" value="1"/>
</dbReference>
<dbReference type="InterPro" id="IPR006638">
    <property type="entry name" value="Elp3/MiaA/NifB-like_rSAM"/>
</dbReference>
<dbReference type="SFLD" id="SFLDG01064">
    <property type="entry name" value="F420__menaquinone_cofactor_bio"/>
    <property type="match status" value="2"/>
</dbReference>
<dbReference type="SFLD" id="SFLDG01388">
    <property type="entry name" value="7_8-didemethyl-8-hydroxy-5-dea"/>
    <property type="match status" value="2"/>
</dbReference>
<dbReference type="SUPFAM" id="SSF102114">
    <property type="entry name" value="Radical SAM enzymes"/>
    <property type="match status" value="2"/>
</dbReference>
<evidence type="ECO:0000256" key="2">
    <source>
        <dbReference type="ARBA" id="ARBA00003692"/>
    </source>
</evidence>
<dbReference type="Pfam" id="PF19288">
    <property type="entry name" value="CofH_C"/>
    <property type="match status" value="1"/>
</dbReference>
<keyword evidence="14" id="KW-0411">Iron-sulfur</keyword>
<evidence type="ECO:0000259" key="19">
    <source>
        <dbReference type="PROSITE" id="PS51918"/>
    </source>
</evidence>
<dbReference type="Gene3D" id="3.20.20.70">
    <property type="entry name" value="Aldolase class I"/>
    <property type="match status" value="2"/>
</dbReference>
<dbReference type="RefSeq" id="WP_189315668.1">
    <property type="nucleotide sequence ID" value="NZ_BMQA01000041.1"/>
</dbReference>
<evidence type="ECO:0000256" key="4">
    <source>
        <dbReference type="ARBA" id="ARBA00010051"/>
    </source>
</evidence>
<keyword evidence="15" id="KW-0456">Lyase</keyword>
<evidence type="ECO:0000256" key="13">
    <source>
        <dbReference type="ARBA" id="ARBA00023004"/>
    </source>
</evidence>
<dbReference type="FunFam" id="3.20.20.70:FF:000134">
    <property type="entry name" value="7,8-didemethyl-8-hydroxy-5-deazariboflavin synthase"/>
    <property type="match status" value="1"/>
</dbReference>
<comment type="function">
    <text evidence="2">Catalyzes the radical-mediated synthesis of 7,8-didemethyl-8-hydroxy-5-deazariboflavin (FO) from 5-amino-6-(D-ribitylamino)uracil and L-tyrosine.</text>
</comment>
<evidence type="ECO:0000256" key="10">
    <source>
        <dbReference type="ARBA" id="ARBA00022679"/>
    </source>
</evidence>
<evidence type="ECO:0000256" key="17">
    <source>
        <dbReference type="ARBA" id="ARBA00048974"/>
    </source>
</evidence>
<dbReference type="NCBIfam" id="TIGR00423">
    <property type="entry name" value="CofH family radical SAM protein"/>
    <property type="match status" value="1"/>
</dbReference>
<dbReference type="NCBIfam" id="NF006687">
    <property type="entry name" value="PRK09234.1"/>
    <property type="match status" value="1"/>
</dbReference>
<dbReference type="GO" id="GO:0051539">
    <property type="term" value="F:4 iron, 4 sulfur cluster binding"/>
    <property type="evidence" value="ECO:0007669"/>
    <property type="project" value="UniProtKB-KW"/>
</dbReference>
<evidence type="ECO:0000313" key="20">
    <source>
        <dbReference type="EMBL" id="GGJ51734.1"/>
    </source>
</evidence>
<sequence length="861" mass="93856">MTTSATSGTGPTENSMRRALKRARDGVALDVFEAAVLLQARGEALEDLAASAARVRDAGLEAAGRPGVITYSKSVFIPLTRLCRDKCHYCTFVTVPGKLRRAGHGMFMSPDEVLDVARRGAELGCKEALITLGDKPEDRWPEAREWLDAHGYDDTIAYVRAISVRILEETGLLPHLNPGVMSWTDFQRLKPVAPSMGMMLETTAERLWSEPGGPHHGSPDKEPAVRLRVLEDAGRSSVPFTSGILIGIGETYEERAESLFALRKTSRAYHGIQELIIQNFRAKPDTAMRGMPDAELDELVAAVAVARHIMGPAACIQAPPNLVDSEYERLIGAGIDDWGGVSPLTIDHVNPERPWPQIEELAEKSAAAGFELRERLCVYPEFVTRGEPWLDPRLLPHVRALADPETGLARPDAVVEGHPWQEPEEAFQPSGRTDLHVSIDTEGRTSDRRDDFDVVYGDWDALREAAAPGMAPERIDTDVRAALATAADDPTRLTDAEALALLHADGPALDALTRIADDVRKAAVGDDVTYIVTRNINFTNVCYTGCRFCAFAQRRTDADAYTLSLDQVADRAQQAWDVGAVEVCMQGGIHPDLPGTAYFDIAKAVKERVPGMHVHAFSPMEVVNGATRTGLSIREWLTAAKEAGLDSIPGTAAEILDDEVRWVLTKGKLPTATWIEAITTAHELGIRSSSTMMYGHVDQPRHWLGHLRTLAGIQQRTGGFTEFVTLPFIHTNAPVYLAGIARPGPTTRDNRAVTAMARLLLHPHIPNIQTSWVKLGTEGAAEMLRSGANDLGGTLMEETISRMAGSSYGSYKSVRDLVAVAEAAGRPARPRTTLYGEVPEERRRAAEASDGHLPELLPVLD</sequence>
<comment type="similarity">
    <text evidence="4">In the C-terminal section; belongs to the radical SAM superfamily. CofH family.</text>
</comment>
<dbReference type="InterPro" id="IPR020050">
    <property type="entry name" value="FO_synthase_su2"/>
</dbReference>
<gene>
    <name evidence="20" type="primary">fbiC</name>
    <name evidence="20" type="ORF">GCM10010121_073300</name>
</gene>
<evidence type="ECO:0000256" key="7">
    <source>
        <dbReference type="ARBA" id="ARBA00012289"/>
    </source>
</evidence>
<evidence type="ECO:0000256" key="3">
    <source>
        <dbReference type="ARBA" id="ARBA00004712"/>
    </source>
</evidence>
<dbReference type="InterPro" id="IPR034405">
    <property type="entry name" value="F420"/>
</dbReference>
<dbReference type="EC" id="4.3.1.32" evidence="6"/>
<evidence type="ECO:0000256" key="9">
    <source>
        <dbReference type="ARBA" id="ARBA00022485"/>
    </source>
</evidence>
<keyword evidence="12" id="KW-0479">Metal-binding</keyword>
<dbReference type="PANTHER" id="PTHR43076">
    <property type="entry name" value="FO SYNTHASE (COFH)"/>
    <property type="match status" value="1"/>
</dbReference>
<protein>
    <recommendedName>
        <fullName evidence="8">FO synthase</fullName>
        <ecNumber evidence="7">2.5.1.147</ecNumber>
        <ecNumber evidence="6">4.3.1.32</ecNumber>
    </recommendedName>
</protein>
<dbReference type="EMBL" id="BMQA01000041">
    <property type="protein sequence ID" value="GGJ51734.1"/>
    <property type="molecule type" value="Genomic_DNA"/>
</dbReference>
<dbReference type="EC" id="2.5.1.147" evidence="7"/>
<comment type="catalytic activity">
    <reaction evidence="17">
        <text>5-amino-5-(4-hydroxybenzyl)-6-(D-ribitylimino)-5,6-dihydrouracil + S-adenosyl-L-methionine = 7,8-didemethyl-8-hydroxy-5-deazariboflavin + 5'-deoxyadenosine + L-methionine + NH4(+) + H(+)</text>
        <dbReference type="Rhea" id="RHEA:55204"/>
        <dbReference type="ChEBI" id="CHEBI:15378"/>
        <dbReference type="ChEBI" id="CHEBI:17319"/>
        <dbReference type="ChEBI" id="CHEBI:28938"/>
        <dbReference type="ChEBI" id="CHEBI:57844"/>
        <dbReference type="ChEBI" id="CHEBI:59789"/>
        <dbReference type="ChEBI" id="CHEBI:59904"/>
        <dbReference type="ChEBI" id="CHEBI:85936"/>
        <dbReference type="EC" id="4.3.1.32"/>
    </reaction>
</comment>
<comment type="pathway">
    <text evidence="3">Cofactor biosynthesis; coenzyme F0 biosynthesis.</text>
</comment>
<feature type="region of interest" description="Disordered" evidence="18">
    <location>
        <begin position="831"/>
        <end position="853"/>
    </location>
</feature>